<organism evidence="5 6">
    <name type="scientific">Aeromonas cavernicola</name>
    <dbReference type="NCBI Taxonomy" id="1006623"/>
    <lineage>
        <taxon>Bacteria</taxon>
        <taxon>Pseudomonadati</taxon>
        <taxon>Pseudomonadota</taxon>
        <taxon>Gammaproteobacteria</taxon>
        <taxon>Aeromonadales</taxon>
        <taxon>Aeromonadaceae</taxon>
        <taxon>Aeromonas</taxon>
    </lineage>
</organism>
<dbReference type="CDD" id="cd00093">
    <property type="entry name" value="HTH_XRE"/>
    <property type="match status" value="1"/>
</dbReference>
<evidence type="ECO:0000256" key="2">
    <source>
        <dbReference type="ARBA" id="ARBA00023125"/>
    </source>
</evidence>
<dbReference type="RefSeq" id="WP_100293605.1">
    <property type="nucleotide sequence ID" value="NZ_PGGC01000070.1"/>
</dbReference>
<dbReference type="SMART" id="SM00530">
    <property type="entry name" value="HTH_XRE"/>
    <property type="match status" value="1"/>
</dbReference>
<feature type="domain" description="HTH cro/C1-type" evidence="4">
    <location>
        <begin position="11"/>
        <end position="65"/>
    </location>
</feature>
<dbReference type="PROSITE" id="PS50943">
    <property type="entry name" value="HTH_CROC1"/>
    <property type="match status" value="1"/>
</dbReference>
<dbReference type="InterPro" id="IPR001387">
    <property type="entry name" value="Cro/C1-type_HTH"/>
</dbReference>
<dbReference type="GO" id="GO:0003677">
    <property type="term" value="F:DNA binding"/>
    <property type="evidence" value="ECO:0007669"/>
    <property type="project" value="UniProtKB-KW"/>
</dbReference>
<evidence type="ECO:0000256" key="1">
    <source>
        <dbReference type="ARBA" id="ARBA00023015"/>
    </source>
</evidence>
<dbReference type="Pfam" id="PF01381">
    <property type="entry name" value="HTH_3"/>
    <property type="match status" value="1"/>
</dbReference>
<dbReference type="PANTHER" id="PTHR46797">
    <property type="entry name" value="HTH-TYPE TRANSCRIPTIONAL REGULATOR"/>
    <property type="match status" value="1"/>
</dbReference>
<keyword evidence="6" id="KW-1185">Reference proteome</keyword>
<sequence length="73" mass="8313">MNITILFGHHVRLHRKKRSLSQEELADLCGLHRTYIGAVERGERNITLLNAEKIAAALDEPLPSFFIESKNDN</sequence>
<dbReference type="Proteomes" id="UP000235861">
    <property type="component" value="Unassembled WGS sequence"/>
</dbReference>
<comment type="caution">
    <text evidence="5">The sequence shown here is derived from an EMBL/GenBank/DDBJ whole genome shotgun (WGS) entry which is preliminary data.</text>
</comment>
<keyword evidence="2" id="KW-0238">DNA-binding</keyword>
<name>A0A2H9U5P4_9GAMM</name>
<dbReference type="InterPro" id="IPR050807">
    <property type="entry name" value="TransReg_Diox_bact_type"/>
</dbReference>
<keyword evidence="1" id="KW-0805">Transcription regulation</keyword>
<dbReference type="InterPro" id="IPR010982">
    <property type="entry name" value="Lambda_DNA-bd_dom_sf"/>
</dbReference>
<protein>
    <submittedName>
        <fullName evidence="5">Transcriptional regulator</fullName>
    </submittedName>
</protein>
<evidence type="ECO:0000313" key="6">
    <source>
        <dbReference type="Proteomes" id="UP000235861"/>
    </source>
</evidence>
<evidence type="ECO:0000313" key="5">
    <source>
        <dbReference type="EMBL" id="PJG59376.1"/>
    </source>
</evidence>
<gene>
    <name evidence="5" type="ORF">CUC53_07655</name>
</gene>
<evidence type="ECO:0000259" key="4">
    <source>
        <dbReference type="PROSITE" id="PS50943"/>
    </source>
</evidence>
<dbReference type="OrthoDB" id="9800901at2"/>
<accession>A0A2H9U5P4</accession>
<dbReference type="AlphaFoldDB" id="A0A2H9U5P4"/>
<dbReference type="SUPFAM" id="SSF47413">
    <property type="entry name" value="lambda repressor-like DNA-binding domains"/>
    <property type="match status" value="1"/>
</dbReference>
<reference evidence="5 6" key="1">
    <citation type="submission" date="2017-11" db="EMBL/GenBank/DDBJ databases">
        <title>Draft genome sequence of environmental isolate Aeromonas cavernicola sp. nov. MDC 2508.</title>
        <authorList>
            <person name="Colston S.M."/>
            <person name="Navarro A."/>
            <person name="Martinez-Murcia A.J."/>
            <person name="Graf J."/>
        </authorList>
    </citation>
    <scope>NUCLEOTIDE SEQUENCE [LARGE SCALE GENOMIC DNA]</scope>
    <source>
        <strain evidence="5 6">MDC 2508</strain>
    </source>
</reference>
<dbReference type="GO" id="GO:0005829">
    <property type="term" value="C:cytosol"/>
    <property type="evidence" value="ECO:0007669"/>
    <property type="project" value="TreeGrafter"/>
</dbReference>
<keyword evidence="3" id="KW-0804">Transcription</keyword>
<dbReference type="PANTHER" id="PTHR46797:SF23">
    <property type="entry name" value="HTH-TYPE TRANSCRIPTIONAL REGULATOR SUTR"/>
    <property type="match status" value="1"/>
</dbReference>
<proteinExistence type="predicted"/>
<dbReference type="EMBL" id="PGGC01000070">
    <property type="protein sequence ID" value="PJG59376.1"/>
    <property type="molecule type" value="Genomic_DNA"/>
</dbReference>
<evidence type="ECO:0000256" key="3">
    <source>
        <dbReference type="ARBA" id="ARBA00023163"/>
    </source>
</evidence>
<dbReference type="Gene3D" id="1.10.260.40">
    <property type="entry name" value="lambda repressor-like DNA-binding domains"/>
    <property type="match status" value="1"/>
</dbReference>
<dbReference type="GO" id="GO:0003700">
    <property type="term" value="F:DNA-binding transcription factor activity"/>
    <property type="evidence" value="ECO:0007669"/>
    <property type="project" value="TreeGrafter"/>
</dbReference>
<dbReference type="REBASE" id="260725">
    <property type="entry name" value="C.Aca2508ORF7645P"/>
</dbReference>